<keyword evidence="1" id="KW-1133">Transmembrane helix</keyword>
<dbReference type="EMBL" id="AP021881">
    <property type="protein sequence ID" value="BBP01251.1"/>
    <property type="molecule type" value="Genomic_DNA"/>
</dbReference>
<keyword evidence="1" id="KW-0812">Transmembrane</keyword>
<evidence type="ECO:0000313" key="3">
    <source>
        <dbReference type="Proteomes" id="UP000463939"/>
    </source>
</evidence>
<gene>
    <name evidence="2" type="ORF">SFSGTM_19590</name>
</gene>
<evidence type="ECO:0008006" key="4">
    <source>
        <dbReference type="Google" id="ProtNLM"/>
    </source>
</evidence>
<dbReference type="KEGG" id="sniv:SFSGTM_19590"/>
<keyword evidence="3" id="KW-1185">Reference proteome</keyword>
<sequence>MYIIFFAFAYIWIMMIVTASSWIQAAVVLIFGGALMAVVYYLLDTPGRKLRRMAREAEEDATSNDQA</sequence>
<evidence type="ECO:0000256" key="1">
    <source>
        <dbReference type="SAM" id="Phobius"/>
    </source>
</evidence>
<dbReference type="Proteomes" id="UP000463939">
    <property type="component" value="Chromosome"/>
</dbReference>
<feature type="transmembrane region" description="Helical" evidence="1">
    <location>
        <begin position="12"/>
        <end position="43"/>
    </location>
</feature>
<organism evidence="2 3">
    <name type="scientific">Sulfuriferula nivalis</name>
    <dbReference type="NCBI Taxonomy" id="2675298"/>
    <lineage>
        <taxon>Bacteria</taxon>
        <taxon>Pseudomonadati</taxon>
        <taxon>Pseudomonadota</taxon>
        <taxon>Betaproteobacteria</taxon>
        <taxon>Nitrosomonadales</taxon>
        <taxon>Sulfuricellaceae</taxon>
        <taxon>Sulfuriferula</taxon>
    </lineage>
</organism>
<reference evidence="3" key="1">
    <citation type="submission" date="2019-11" db="EMBL/GenBank/DDBJ databases">
        <title>Isolation and characterization of a novel species in the genus Sulfuriferula.</title>
        <authorList>
            <person name="Mochizuki J."/>
            <person name="Kojima H."/>
            <person name="Fukui M."/>
        </authorList>
    </citation>
    <scope>NUCLEOTIDE SEQUENCE [LARGE SCALE GENOMIC DNA]</scope>
    <source>
        <strain evidence="3">SGTM</strain>
    </source>
</reference>
<protein>
    <recommendedName>
        <fullName evidence="4">Transmembrane protein</fullName>
    </recommendedName>
</protein>
<accession>A0A809RQW9</accession>
<name>A0A809RQW9_9PROT</name>
<keyword evidence="1" id="KW-0472">Membrane</keyword>
<proteinExistence type="predicted"/>
<evidence type="ECO:0000313" key="2">
    <source>
        <dbReference type="EMBL" id="BBP01251.1"/>
    </source>
</evidence>
<dbReference type="AlphaFoldDB" id="A0A809RQW9"/>